<dbReference type="GO" id="GO:0050829">
    <property type="term" value="P:defense response to Gram-negative bacterium"/>
    <property type="evidence" value="ECO:0007669"/>
    <property type="project" value="UniProtKB-UniRule"/>
</dbReference>
<dbReference type="AGR" id="Xenbase:XB-GENE-25874649"/>
<reference evidence="19" key="1">
    <citation type="journal article" date="2002" name="Dev. Dyn.">
        <title>Genetic and genomic tools for Xenopus research: The NIH Xenopus initiative.</title>
        <authorList>
            <person name="Klein S.L."/>
            <person name="Strausberg R.L."/>
            <person name="Wagner L."/>
            <person name="Pontius J."/>
            <person name="Clifton S.W."/>
            <person name="Richardson P."/>
        </authorList>
    </citation>
    <scope>NUCLEOTIDE SEQUENCE</scope>
</reference>
<evidence type="ECO:0000256" key="10">
    <source>
        <dbReference type="ARBA" id="ARBA00023180"/>
    </source>
</evidence>
<evidence type="ECO:0000256" key="11">
    <source>
        <dbReference type="ARBA" id="ARBA00025943"/>
    </source>
</evidence>
<reference evidence="17" key="2">
    <citation type="submission" date="2005-07" db="EMBL/GenBank/DDBJ databases">
        <authorList>
            <consortium name="NIH - Xenopus Gene Collection (XGC) project"/>
        </authorList>
    </citation>
    <scope>NUCLEOTIDE SEQUENCE [LARGE SCALE MRNA]</scope>
    <source>
        <tissue evidence="17">Whole</tissue>
    </source>
</reference>
<dbReference type="PANTHER" id="PTHR10504:SF84">
    <property type="entry name" value="BACTERICIDAL PERMEABILITY-INCREASING PROTEIN"/>
    <property type="match status" value="1"/>
</dbReference>
<dbReference type="OrthoDB" id="10255543at2759"/>
<evidence type="ECO:0000256" key="12">
    <source>
        <dbReference type="PIRSR" id="PIRSR002417-50"/>
    </source>
</evidence>
<dbReference type="CDD" id="cd00026">
    <property type="entry name" value="BPI2"/>
    <property type="match status" value="1"/>
</dbReference>
<dbReference type="Bgee" id="734688">
    <property type="expression patterns" value="Expressed in spleen and 8 other cell types or tissues"/>
</dbReference>
<evidence type="ECO:0000256" key="5">
    <source>
        <dbReference type="ARBA" id="ARBA00022529"/>
    </source>
</evidence>
<dbReference type="GeneID" id="734688"/>
<evidence type="ECO:0000256" key="6">
    <source>
        <dbReference type="ARBA" id="ARBA00022588"/>
    </source>
</evidence>
<dbReference type="SMART" id="SM00329">
    <property type="entry name" value="BPI2"/>
    <property type="match status" value="1"/>
</dbReference>
<dbReference type="DNASU" id="734688"/>
<dbReference type="Proteomes" id="UP000186698">
    <property type="component" value="Chromosome 9_10L"/>
</dbReference>
<dbReference type="KEGG" id="xla:734688"/>
<feature type="domain" description="Lipid-binding serum glycoprotein C-terminal" evidence="16">
    <location>
        <begin position="267"/>
        <end position="470"/>
    </location>
</feature>
<evidence type="ECO:0000256" key="4">
    <source>
        <dbReference type="ARBA" id="ARBA00022525"/>
    </source>
</evidence>
<dbReference type="InterPro" id="IPR017942">
    <property type="entry name" value="Lipid-bd_serum_glycop_N"/>
</dbReference>
<feature type="signal peptide" evidence="14">
    <location>
        <begin position="1"/>
        <end position="22"/>
    </location>
</feature>
<dbReference type="PIRSF" id="PIRSF002417">
    <property type="entry name" value="Lipid_binding_protein"/>
    <property type="match status" value="1"/>
</dbReference>
<evidence type="ECO:0000256" key="14">
    <source>
        <dbReference type="SAM" id="SignalP"/>
    </source>
</evidence>
<evidence type="ECO:0000313" key="17">
    <source>
        <dbReference type="EMBL" id="AAH99312.1"/>
    </source>
</evidence>
<comment type="subunit">
    <text evidence="11 13">Monomer. Homodimer; disulfide-linked.</text>
</comment>
<feature type="domain" description="Lipid-binding serum glycoprotein N-terminal" evidence="15">
    <location>
        <begin position="30"/>
        <end position="252"/>
    </location>
</feature>
<dbReference type="CDD" id="cd00025">
    <property type="entry name" value="BPI1"/>
    <property type="match status" value="1"/>
</dbReference>
<dbReference type="CTD" id="734688"/>
<dbReference type="Pfam" id="PF01273">
    <property type="entry name" value="LBP_BPI_CETP"/>
    <property type="match status" value="1"/>
</dbReference>
<dbReference type="Gene3D" id="3.15.20.10">
    <property type="entry name" value="Bactericidal permeability-increasing protein, domain 2"/>
    <property type="match status" value="1"/>
</dbReference>
<comment type="function">
    <text evidence="13">The cytotoxic action of BPI is limited to many species of Gram-negative bacteria; this specificity may be explained by a strong affinity of the very basic N-terminal half for the negatively charged lipopolysaccharides that are unique to the Gram-negative bacterial outer envelope.</text>
</comment>
<keyword evidence="5 13" id="KW-0929">Antimicrobial</keyword>
<comment type="domain">
    <text evidence="13">The N-terminal region may be exposed to the interior of the granule, whereas the C-terminal portion may be embedded in the membrane. During phagocytosis and degranulation, proteases may be released and activated and cleave BPI at the junction of the N- and C-terminal portions of the molecule, providing controlled release of the N-terminal antibacterial fragment when bacteria are ingested.</text>
</comment>
<dbReference type="InterPro" id="IPR030675">
    <property type="entry name" value="BPI/LBP"/>
</dbReference>
<dbReference type="EMBL" id="BC099312">
    <property type="protein sequence ID" value="AAH99312.1"/>
    <property type="molecule type" value="mRNA"/>
</dbReference>
<comment type="similarity">
    <text evidence="2">Belongs to the BPI/LBP/Plunc superfamily. BPI/LBP family.</text>
</comment>
<dbReference type="Gene3D" id="3.15.10.10">
    <property type="entry name" value="Bactericidal permeability-increasing protein, domain 1"/>
    <property type="match status" value="1"/>
</dbReference>
<sequence>MELVCRLTLAFSLALFVGATNAVNPGFVVRLTQKGLDYARQEGMSVLQQELSKIHLPDFSGSTKKQHIKFKYSFNSMVIRSFQLPTSQISLVPNVGLKLSISGAFIQVDGKWKVHSKILSGKGNFDLKVEGLSISVGLQLGSDASGRPTISPSDCSCHISDVKIHVSGKFSWLVDVFHKSIDNALRKDIEGKICPVVTQSISSKLQPLLQTLPVTAKIDSVAAIDYSLTGPPPVTAQSLDVQLKGEFFNIAHRTPPPFSPPTLSLPADPGLMVYFGVSDYLFNTAGFVYQSAGKIESYITDDMIPKNFSVHLNTSSFGILIPMLSKMYPNMLMKLKISTPSAPFLTIEPGNLTTSPIMEIQAYVILPNSTLAPLFLLNLTTTIMVKVSVNSGRIVGDLELSRIEMELVHSDIGPFSVGVLNTAVNYYISSILLPEVNEILQRGYPLPLLDHIQLTDVIIKPSEHFLLFGANVQYG</sequence>
<proteinExistence type="evidence at transcript level"/>
<keyword evidence="13 14" id="KW-0732">Signal</keyword>
<keyword evidence="4 13" id="KW-0964">Secreted</keyword>
<evidence type="ECO:0000259" key="15">
    <source>
        <dbReference type="SMART" id="SM00328"/>
    </source>
</evidence>
<name>Q4FZP0_XENLA</name>
<keyword evidence="18" id="KW-1185">Reference proteome</keyword>
<evidence type="ECO:0000256" key="3">
    <source>
        <dbReference type="ARBA" id="ARBA00017827"/>
    </source>
</evidence>
<dbReference type="GO" id="GO:0045087">
    <property type="term" value="P:innate immune response"/>
    <property type="evidence" value="ECO:0007669"/>
    <property type="project" value="UniProtKB-UniRule"/>
</dbReference>
<evidence type="ECO:0000313" key="19">
    <source>
        <dbReference type="RefSeq" id="NP_001089628.1"/>
    </source>
</evidence>
<accession>Q4FZP0</accession>
<evidence type="ECO:0000256" key="2">
    <source>
        <dbReference type="ARBA" id="ARBA00007292"/>
    </source>
</evidence>
<dbReference type="InterPro" id="IPR001124">
    <property type="entry name" value="Lipid-bd_serum_glycop_C"/>
</dbReference>
<comment type="domain">
    <text evidence="13">The N- and C-terminal barrels adopt an identical fold despite having only 13% of conserved residues.</text>
</comment>
<dbReference type="Pfam" id="PF02886">
    <property type="entry name" value="LBP_BPI_CETP_C"/>
    <property type="match status" value="1"/>
</dbReference>
<dbReference type="SMART" id="SM00328">
    <property type="entry name" value="BPI1"/>
    <property type="match status" value="1"/>
</dbReference>
<dbReference type="PANTHER" id="PTHR10504">
    <property type="entry name" value="BACTERICIDAL PERMEABILITY-INCREASING BPI PROTEIN-RELATED"/>
    <property type="match status" value="1"/>
</dbReference>
<dbReference type="GO" id="GO:0005615">
    <property type="term" value="C:extracellular space"/>
    <property type="evidence" value="ECO:0000318"/>
    <property type="project" value="GO_Central"/>
</dbReference>
<dbReference type="FunFam" id="3.15.10.10:FF:000001">
    <property type="entry name" value="phospholipid transfer protein-like"/>
    <property type="match status" value="1"/>
</dbReference>
<evidence type="ECO:0000256" key="7">
    <source>
        <dbReference type="ARBA" id="ARBA00022859"/>
    </source>
</evidence>
<feature type="disulfide bond" evidence="12">
    <location>
        <begin position="155"/>
        <end position="194"/>
    </location>
</feature>
<keyword evidence="10 13" id="KW-0325">Glycoprotein</keyword>
<dbReference type="Xenbase" id="XB-GENE-25874649">
    <property type="gene designation" value="bpi.L"/>
</dbReference>
<dbReference type="RefSeq" id="NP_001089628.1">
    <property type="nucleotide sequence ID" value="NM_001096159.1"/>
</dbReference>
<evidence type="ECO:0000256" key="13">
    <source>
        <dbReference type="RuleBase" id="RU369039"/>
    </source>
</evidence>
<keyword evidence="7 13" id="KW-0391">Immunity</keyword>
<dbReference type="AlphaFoldDB" id="Q4FZP0"/>
<evidence type="ECO:0000313" key="18">
    <source>
        <dbReference type="Proteomes" id="UP000186698"/>
    </source>
</evidence>
<protein>
    <recommendedName>
        <fullName evidence="3 13">Bactericidal permeability-increasing protein</fullName>
        <shortName evidence="13">BPI</shortName>
    </recommendedName>
</protein>
<evidence type="ECO:0000259" key="16">
    <source>
        <dbReference type="SMART" id="SM00329"/>
    </source>
</evidence>
<gene>
    <name evidence="20" type="primary">bpi.L</name>
    <name evidence="17 19" type="synonym">MGC116505</name>
</gene>
<evidence type="ECO:0000313" key="20">
    <source>
        <dbReference type="Xenbase" id="XB-GENE-25874649"/>
    </source>
</evidence>
<dbReference type="InterPro" id="IPR017943">
    <property type="entry name" value="Bactericidal_perm-incr_a/b_dom"/>
</dbReference>
<dbReference type="GO" id="GO:0008289">
    <property type="term" value="F:lipid binding"/>
    <property type="evidence" value="ECO:0007669"/>
    <property type="project" value="InterPro"/>
</dbReference>
<keyword evidence="6 13" id="KW-0399">Innate immunity</keyword>
<keyword evidence="8 13" id="KW-0044">Antibiotic</keyword>
<dbReference type="SUPFAM" id="SSF55394">
    <property type="entry name" value="Bactericidal permeability-increasing protein, BPI"/>
    <property type="match status" value="2"/>
</dbReference>
<evidence type="ECO:0000256" key="1">
    <source>
        <dbReference type="ARBA" id="ARBA00004613"/>
    </source>
</evidence>
<organism evidence="17">
    <name type="scientific">Xenopus laevis</name>
    <name type="common">African clawed frog</name>
    <dbReference type="NCBI Taxonomy" id="8355"/>
    <lineage>
        <taxon>Eukaryota</taxon>
        <taxon>Metazoa</taxon>
        <taxon>Chordata</taxon>
        <taxon>Craniata</taxon>
        <taxon>Vertebrata</taxon>
        <taxon>Euteleostomi</taxon>
        <taxon>Amphibia</taxon>
        <taxon>Batrachia</taxon>
        <taxon>Anura</taxon>
        <taxon>Pipoidea</taxon>
        <taxon>Pipidae</taxon>
        <taxon>Xenopodinae</taxon>
        <taxon>Xenopus</taxon>
        <taxon>Xenopus</taxon>
    </lineage>
</organism>
<keyword evidence="9 12" id="KW-1015">Disulfide bond</keyword>
<feature type="chain" id="PRO_5033207059" description="Bactericidal permeability-increasing protein" evidence="14 19">
    <location>
        <begin position="23"/>
        <end position="475"/>
    </location>
</feature>
<comment type="subcellular location">
    <subcellularLocation>
        <location evidence="1 13">Secreted</location>
    </subcellularLocation>
</comment>
<evidence type="ECO:0000256" key="9">
    <source>
        <dbReference type="ARBA" id="ARBA00023157"/>
    </source>
</evidence>
<reference evidence="19" key="3">
    <citation type="submission" date="2025-04" db="UniProtKB">
        <authorList>
            <consortium name="RefSeq"/>
        </authorList>
    </citation>
    <scope>IDENTIFICATION</scope>
</reference>
<dbReference type="InterPro" id="IPR032942">
    <property type="entry name" value="BPI/LBP/Plunc"/>
</dbReference>
<evidence type="ECO:0000256" key="8">
    <source>
        <dbReference type="ARBA" id="ARBA00023022"/>
    </source>
</evidence>
<dbReference type="FunFam" id="3.15.20.10:FF:000001">
    <property type="entry name" value="Phospholipid transfer protein"/>
    <property type="match status" value="1"/>
</dbReference>